<feature type="region of interest" description="Disordered" evidence="1">
    <location>
        <begin position="59"/>
        <end position="127"/>
    </location>
</feature>
<sequence length="127" mass="15027">MQCDRLINLIKSWYIHVREETMAPARMVSFMEQHAETCDVCLEDRNLRDEIAKITEMILPESKIPKAVRQQNSDDDEEDDDDNQDDDDNYDDDDDNDDEEDEDEDDDSYDDSYDDDEDELIDLDDTM</sequence>
<dbReference type="Proteomes" id="UP000199073">
    <property type="component" value="Unassembled WGS sequence"/>
</dbReference>
<keyword evidence="3" id="KW-1185">Reference proteome</keyword>
<dbReference type="AlphaFoldDB" id="A0A1H0SET8"/>
<dbReference type="EMBL" id="FNJI01000018">
    <property type="protein sequence ID" value="SDP40244.1"/>
    <property type="molecule type" value="Genomic_DNA"/>
</dbReference>
<name>A0A1H0SET8_9BACT</name>
<organism evidence="2 3">
    <name type="scientific">Desulforhopalus singaporensis</name>
    <dbReference type="NCBI Taxonomy" id="91360"/>
    <lineage>
        <taxon>Bacteria</taxon>
        <taxon>Pseudomonadati</taxon>
        <taxon>Thermodesulfobacteriota</taxon>
        <taxon>Desulfobulbia</taxon>
        <taxon>Desulfobulbales</taxon>
        <taxon>Desulfocapsaceae</taxon>
        <taxon>Desulforhopalus</taxon>
    </lineage>
</organism>
<feature type="compositionally biased region" description="Acidic residues" evidence="1">
    <location>
        <begin position="73"/>
        <end position="127"/>
    </location>
</feature>
<evidence type="ECO:0000313" key="3">
    <source>
        <dbReference type="Proteomes" id="UP000199073"/>
    </source>
</evidence>
<evidence type="ECO:0000256" key="1">
    <source>
        <dbReference type="SAM" id="MobiDB-lite"/>
    </source>
</evidence>
<evidence type="ECO:0000313" key="2">
    <source>
        <dbReference type="EMBL" id="SDP40244.1"/>
    </source>
</evidence>
<protein>
    <submittedName>
        <fullName evidence="2">Uncharacterized protein</fullName>
    </submittedName>
</protein>
<accession>A0A1H0SET8</accession>
<gene>
    <name evidence="2" type="ORF">SAMN05660330_02666</name>
</gene>
<reference evidence="2 3" key="1">
    <citation type="submission" date="2016-10" db="EMBL/GenBank/DDBJ databases">
        <authorList>
            <person name="de Groot N.N."/>
        </authorList>
    </citation>
    <scope>NUCLEOTIDE SEQUENCE [LARGE SCALE GENOMIC DNA]</scope>
    <source>
        <strain evidence="2 3">DSM 12130</strain>
    </source>
</reference>
<proteinExistence type="predicted"/>